<evidence type="ECO:0000313" key="3">
    <source>
        <dbReference type="Proteomes" id="UP001596116"/>
    </source>
</evidence>
<keyword evidence="3" id="KW-1185">Reference proteome</keyword>
<proteinExistence type="predicted"/>
<comment type="caution">
    <text evidence="2">The sequence shown here is derived from an EMBL/GenBank/DDBJ whole genome shotgun (WGS) entry which is preliminary data.</text>
</comment>
<evidence type="ECO:0000259" key="1">
    <source>
        <dbReference type="Pfam" id="PF09361"/>
    </source>
</evidence>
<dbReference type="Proteomes" id="UP001596116">
    <property type="component" value="Unassembled WGS sequence"/>
</dbReference>
<accession>A0ABW1L3S9</accession>
<sequence length="144" mass="15478">MTKSAKAAAPQDAESATVTPFPLLNPGDLASVGARNLDFATRAARACFGGAAQLNWEIVGFMNMRFAKDVAGAQKIMTAKTSHEAYHEQASFVEQALRDYADAGSKWLHIAADVANHTLTPVEERTEEVLEEFDARTAHTEAAA</sequence>
<name>A0ABW1L3S9_9PROT</name>
<organism evidence="2 3">
    <name type="scientific">Hyphococcus aureus</name>
    <dbReference type="NCBI Taxonomy" id="2666033"/>
    <lineage>
        <taxon>Bacteria</taxon>
        <taxon>Pseudomonadati</taxon>
        <taxon>Pseudomonadota</taxon>
        <taxon>Alphaproteobacteria</taxon>
        <taxon>Parvularculales</taxon>
        <taxon>Parvularculaceae</taxon>
        <taxon>Hyphococcus</taxon>
    </lineage>
</organism>
<protein>
    <submittedName>
        <fullName evidence="2">Phasin family protein</fullName>
    </submittedName>
</protein>
<gene>
    <name evidence="2" type="ORF">ACFMB1_16670</name>
</gene>
<reference evidence="2 3" key="1">
    <citation type="submission" date="2024-09" db="EMBL/GenBank/DDBJ databases">
        <authorList>
            <person name="Zhang Z.-H."/>
        </authorList>
    </citation>
    <scope>NUCLEOTIDE SEQUENCE [LARGE SCALE GENOMIC DNA]</scope>
    <source>
        <strain evidence="2 3">HHTR114</strain>
    </source>
</reference>
<dbReference type="Pfam" id="PF09361">
    <property type="entry name" value="Phasin_2"/>
    <property type="match status" value="1"/>
</dbReference>
<dbReference type="InterPro" id="IPR018968">
    <property type="entry name" value="Phasin"/>
</dbReference>
<evidence type="ECO:0000313" key="2">
    <source>
        <dbReference type="EMBL" id="MFC6037192.1"/>
    </source>
</evidence>
<dbReference type="RefSeq" id="WP_379881473.1">
    <property type="nucleotide sequence ID" value="NZ_JBHPON010000003.1"/>
</dbReference>
<feature type="domain" description="Phasin" evidence="1">
    <location>
        <begin position="30"/>
        <end position="125"/>
    </location>
</feature>
<dbReference type="EMBL" id="JBHPON010000003">
    <property type="protein sequence ID" value="MFC6037192.1"/>
    <property type="molecule type" value="Genomic_DNA"/>
</dbReference>